<dbReference type="EMBL" id="MIJY01000023">
    <property type="protein sequence ID" value="OEG13165.1"/>
    <property type="molecule type" value="Genomic_DNA"/>
</dbReference>
<dbReference type="Proteomes" id="UP000095094">
    <property type="component" value="Unassembled WGS sequence"/>
</dbReference>
<protein>
    <submittedName>
        <fullName evidence="1">Uncharacterized protein</fullName>
    </submittedName>
</protein>
<dbReference type="AlphaFoldDB" id="A0A1E5GKN9"/>
<evidence type="ECO:0000313" key="1">
    <source>
        <dbReference type="EMBL" id="OEG13165.1"/>
    </source>
</evidence>
<proteinExistence type="predicted"/>
<comment type="caution">
    <text evidence="1">The sequence shown here is derived from an EMBL/GenBank/DDBJ whole genome shotgun (WGS) entry which is preliminary data.</text>
</comment>
<evidence type="ECO:0000313" key="2">
    <source>
        <dbReference type="Proteomes" id="UP000095094"/>
    </source>
</evidence>
<organism evidence="1 2">
    <name type="scientific">Enterococcus termitis</name>
    <dbReference type="NCBI Taxonomy" id="332950"/>
    <lineage>
        <taxon>Bacteria</taxon>
        <taxon>Bacillati</taxon>
        <taxon>Bacillota</taxon>
        <taxon>Bacilli</taxon>
        <taxon>Lactobacillales</taxon>
        <taxon>Enterococcaceae</taxon>
        <taxon>Enterococcus</taxon>
    </lineage>
</organism>
<sequence>MEYRSQVKAICQKFNCEKNEFTYYVEDNDGYYIVSLKDHEHRVKFSLNKPCQIVYCQEVERVASDY</sequence>
<keyword evidence="2" id="KW-1185">Reference proteome</keyword>
<accession>A0A1E5GKN9</accession>
<gene>
    <name evidence="1" type="ORF">BCR25_05560</name>
</gene>
<reference evidence="2" key="1">
    <citation type="submission" date="2016-09" db="EMBL/GenBank/DDBJ databases">
        <authorList>
            <person name="Gulvik C.A."/>
        </authorList>
    </citation>
    <scope>NUCLEOTIDE SEQUENCE [LARGE SCALE GENOMIC DNA]</scope>
    <source>
        <strain evidence="2">LMG 8895</strain>
    </source>
</reference>
<name>A0A1E5GKN9_9ENTE</name>